<accession>A0A1M3SYK8</accession>
<sequence length="88" mass="10426">MDEILQLVRQIGRQQGQNTYYRTCYFFLKDLQDLILHILRRLDNLLRGQYATSPGADTAIAIVTDLRRSVDSLRMRKYKSSLSWKEFL</sequence>
<evidence type="ECO:0000313" key="2">
    <source>
        <dbReference type="Proteomes" id="UP000184063"/>
    </source>
</evidence>
<dbReference type="EMBL" id="KV878287">
    <property type="protein sequence ID" value="OJZ79577.1"/>
    <property type="molecule type" value="Genomic_DNA"/>
</dbReference>
<protein>
    <submittedName>
        <fullName evidence="1">Uncharacterized protein</fullName>
    </submittedName>
</protein>
<gene>
    <name evidence="1" type="ORF">ASPFODRAFT_592645</name>
</gene>
<organism evidence="1 2">
    <name type="scientific">Aspergillus luchuensis (strain CBS 106.47)</name>
    <dbReference type="NCBI Taxonomy" id="1137211"/>
    <lineage>
        <taxon>Eukaryota</taxon>
        <taxon>Fungi</taxon>
        <taxon>Dikarya</taxon>
        <taxon>Ascomycota</taxon>
        <taxon>Pezizomycotina</taxon>
        <taxon>Eurotiomycetes</taxon>
        <taxon>Eurotiomycetidae</taxon>
        <taxon>Eurotiales</taxon>
        <taxon>Aspergillaceae</taxon>
        <taxon>Aspergillus</taxon>
        <taxon>Aspergillus subgen. Circumdati</taxon>
    </lineage>
</organism>
<evidence type="ECO:0000313" key="1">
    <source>
        <dbReference type="EMBL" id="OJZ79577.1"/>
    </source>
</evidence>
<dbReference type="Proteomes" id="UP000184063">
    <property type="component" value="Unassembled WGS sequence"/>
</dbReference>
<proteinExistence type="predicted"/>
<dbReference type="OrthoDB" id="4495757at2759"/>
<name>A0A1M3SYK8_ASPLC</name>
<dbReference type="VEuPathDB" id="FungiDB:ASPFODRAFT_592645"/>
<dbReference type="AlphaFoldDB" id="A0A1M3SYK8"/>
<reference evidence="2" key="1">
    <citation type="journal article" date="2017" name="Genome Biol.">
        <title>Comparative genomics reveals high biological diversity and specific adaptations in the industrially and medically important fungal genus Aspergillus.</title>
        <authorList>
            <person name="de Vries R.P."/>
            <person name="Riley R."/>
            <person name="Wiebenga A."/>
            <person name="Aguilar-Osorio G."/>
            <person name="Amillis S."/>
            <person name="Uchima C.A."/>
            <person name="Anderluh G."/>
            <person name="Asadollahi M."/>
            <person name="Askin M."/>
            <person name="Barry K."/>
            <person name="Battaglia E."/>
            <person name="Bayram O."/>
            <person name="Benocci T."/>
            <person name="Braus-Stromeyer S.A."/>
            <person name="Caldana C."/>
            <person name="Canovas D."/>
            <person name="Cerqueira G.C."/>
            <person name="Chen F."/>
            <person name="Chen W."/>
            <person name="Choi C."/>
            <person name="Clum A."/>
            <person name="Dos Santos R.A."/>
            <person name="Damasio A.R."/>
            <person name="Diallinas G."/>
            <person name="Emri T."/>
            <person name="Fekete E."/>
            <person name="Flipphi M."/>
            <person name="Freyberg S."/>
            <person name="Gallo A."/>
            <person name="Gournas C."/>
            <person name="Habgood R."/>
            <person name="Hainaut M."/>
            <person name="Harispe M.L."/>
            <person name="Henrissat B."/>
            <person name="Hilden K.S."/>
            <person name="Hope R."/>
            <person name="Hossain A."/>
            <person name="Karabika E."/>
            <person name="Karaffa L."/>
            <person name="Karanyi Z."/>
            <person name="Krasevec N."/>
            <person name="Kuo A."/>
            <person name="Kusch H."/>
            <person name="LaButti K."/>
            <person name="Lagendijk E.L."/>
            <person name="Lapidus A."/>
            <person name="Levasseur A."/>
            <person name="Lindquist E."/>
            <person name="Lipzen A."/>
            <person name="Logrieco A.F."/>
            <person name="MacCabe A."/>
            <person name="Maekelae M.R."/>
            <person name="Malavazi I."/>
            <person name="Melin P."/>
            <person name="Meyer V."/>
            <person name="Mielnichuk N."/>
            <person name="Miskei M."/>
            <person name="Molnar A.P."/>
            <person name="Mule G."/>
            <person name="Ngan C.Y."/>
            <person name="Orejas M."/>
            <person name="Orosz E."/>
            <person name="Ouedraogo J.P."/>
            <person name="Overkamp K.M."/>
            <person name="Park H.-S."/>
            <person name="Perrone G."/>
            <person name="Piumi F."/>
            <person name="Punt P.J."/>
            <person name="Ram A.F."/>
            <person name="Ramon A."/>
            <person name="Rauscher S."/>
            <person name="Record E."/>
            <person name="Riano-Pachon D.M."/>
            <person name="Robert V."/>
            <person name="Roehrig J."/>
            <person name="Ruller R."/>
            <person name="Salamov A."/>
            <person name="Salih N.S."/>
            <person name="Samson R.A."/>
            <person name="Sandor E."/>
            <person name="Sanguinetti M."/>
            <person name="Schuetze T."/>
            <person name="Sepcic K."/>
            <person name="Shelest E."/>
            <person name="Sherlock G."/>
            <person name="Sophianopoulou V."/>
            <person name="Squina F.M."/>
            <person name="Sun H."/>
            <person name="Susca A."/>
            <person name="Todd R.B."/>
            <person name="Tsang A."/>
            <person name="Unkles S.E."/>
            <person name="van de Wiele N."/>
            <person name="van Rossen-Uffink D."/>
            <person name="Oliveira J.V."/>
            <person name="Vesth T.C."/>
            <person name="Visser J."/>
            <person name="Yu J.-H."/>
            <person name="Zhou M."/>
            <person name="Andersen M.R."/>
            <person name="Archer D.B."/>
            <person name="Baker S.E."/>
            <person name="Benoit I."/>
            <person name="Brakhage A.A."/>
            <person name="Braus G.H."/>
            <person name="Fischer R."/>
            <person name="Frisvad J.C."/>
            <person name="Goldman G.H."/>
            <person name="Houbraken J."/>
            <person name="Oakley B."/>
            <person name="Pocsi I."/>
            <person name="Scazzocchio C."/>
            <person name="Seiboth B."/>
            <person name="vanKuyk P.A."/>
            <person name="Wortman J."/>
            <person name="Dyer P.S."/>
            <person name="Grigoriev I.V."/>
        </authorList>
    </citation>
    <scope>NUCLEOTIDE SEQUENCE [LARGE SCALE GENOMIC DNA]</scope>
    <source>
        <strain evidence="2">CBS 106.47</strain>
    </source>
</reference>